<reference evidence="4 6" key="2">
    <citation type="submission" date="2019-07" db="EMBL/GenBank/DDBJ databases">
        <title>Genome assembly of a nasal isolate of Dolosigranulum pigrum from a chronic sinusitis patient.</title>
        <authorList>
            <person name="Baig S."/>
            <person name="Overballe-Petersen S."/>
            <person name="Kaspar U."/>
            <person name="Rendboe A."/>
            <person name="de Man T."/>
            <person name="Liu C."/>
            <person name="Price L.B."/>
            <person name="Stegger M."/>
            <person name="Becker K."/>
            <person name="Skytt Andersen P."/>
        </authorList>
    </citation>
    <scope>NUCLEOTIDE SEQUENCE [LARGE SCALE GENOMIC DNA]</scope>
    <source>
        <strain evidence="4 6">83VPs-KB5</strain>
    </source>
</reference>
<dbReference type="NCBIfam" id="TIGR00090">
    <property type="entry name" value="rsfS_iojap_ybeB"/>
    <property type="match status" value="1"/>
</dbReference>
<dbReference type="Proteomes" id="UP000190409">
    <property type="component" value="Unassembled WGS sequence"/>
</dbReference>
<dbReference type="KEGG" id="dpm:FNV33_06415"/>
<dbReference type="GO" id="GO:0017148">
    <property type="term" value="P:negative regulation of translation"/>
    <property type="evidence" value="ECO:0007669"/>
    <property type="project" value="UniProtKB-UniRule"/>
</dbReference>
<comment type="function">
    <text evidence="2">Functions as a ribosomal silencing factor. Interacts with ribosomal protein uL14 (rplN), blocking formation of intersubunit bridge B8. Prevents association of the 30S and 50S ribosomal subunits and the formation of functional ribosomes, thus repressing translation.</text>
</comment>
<keyword evidence="2" id="KW-0963">Cytoplasm</keyword>
<dbReference type="InterPro" id="IPR043519">
    <property type="entry name" value="NT_sf"/>
</dbReference>
<dbReference type="PANTHER" id="PTHR21043:SF0">
    <property type="entry name" value="MITOCHONDRIAL ASSEMBLY OF RIBOSOMAL LARGE SUBUNIT PROTEIN 1"/>
    <property type="match status" value="1"/>
</dbReference>
<organism evidence="3 5">
    <name type="scientific">Dolosigranulum pigrum</name>
    <dbReference type="NCBI Taxonomy" id="29394"/>
    <lineage>
        <taxon>Bacteria</taxon>
        <taxon>Bacillati</taxon>
        <taxon>Bacillota</taxon>
        <taxon>Bacilli</taxon>
        <taxon>Lactobacillales</taxon>
        <taxon>Carnobacteriaceae</taxon>
        <taxon>Dolosigranulum</taxon>
    </lineage>
</organism>
<keyword evidence="2" id="KW-0678">Repressor</keyword>
<keyword evidence="2" id="KW-0810">Translation regulation</keyword>
<dbReference type="GO" id="GO:0042256">
    <property type="term" value="P:cytosolic ribosome assembly"/>
    <property type="evidence" value="ECO:0007669"/>
    <property type="project" value="UniProtKB-UniRule"/>
</dbReference>
<gene>
    <name evidence="2 4" type="primary">rsfS</name>
    <name evidence="3" type="ORF">BWX42_04685</name>
    <name evidence="4" type="ORF">FNV33_06415</name>
</gene>
<evidence type="ECO:0000256" key="1">
    <source>
        <dbReference type="ARBA" id="ARBA00010574"/>
    </source>
</evidence>
<proteinExistence type="inferred from homology"/>
<dbReference type="EMBL" id="MUYF01000003">
    <property type="protein sequence ID" value="OOL81137.1"/>
    <property type="molecule type" value="Genomic_DNA"/>
</dbReference>
<name>A0A1S8KN23_9LACT</name>
<dbReference type="Proteomes" id="UP000315953">
    <property type="component" value="Chromosome"/>
</dbReference>
<dbReference type="AlphaFoldDB" id="A0A1S8KN23"/>
<accession>A0A1S8KN23</accession>
<comment type="subunit">
    <text evidence="2">Interacts with ribosomal protein uL14 (rplN).</text>
</comment>
<dbReference type="Gene3D" id="3.30.460.10">
    <property type="entry name" value="Beta Polymerase, domain 2"/>
    <property type="match status" value="1"/>
</dbReference>
<dbReference type="GO" id="GO:0005737">
    <property type="term" value="C:cytoplasm"/>
    <property type="evidence" value="ECO:0007669"/>
    <property type="project" value="UniProtKB-SubCell"/>
</dbReference>
<dbReference type="EMBL" id="CP041626">
    <property type="protein sequence ID" value="QDO91701.1"/>
    <property type="molecule type" value="Genomic_DNA"/>
</dbReference>
<evidence type="ECO:0000313" key="4">
    <source>
        <dbReference type="EMBL" id="QDO91701.1"/>
    </source>
</evidence>
<protein>
    <recommendedName>
        <fullName evidence="2">Ribosomal silencing factor RsfS</fullName>
    </recommendedName>
</protein>
<comment type="subcellular location">
    <subcellularLocation>
        <location evidence="2">Cytoplasm</location>
    </subcellularLocation>
</comment>
<comment type="similarity">
    <text evidence="1 2">Belongs to the Iojap/RsfS family.</text>
</comment>
<dbReference type="Pfam" id="PF02410">
    <property type="entry name" value="RsfS"/>
    <property type="match status" value="1"/>
</dbReference>
<evidence type="ECO:0000313" key="6">
    <source>
        <dbReference type="Proteomes" id="UP000315953"/>
    </source>
</evidence>
<dbReference type="InterPro" id="IPR004394">
    <property type="entry name" value="Iojap/RsfS/C7orf30"/>
</dbReference>
<dbReference type="SUPFAM" id="SSF81301">
    <property type="entry name" value="Nucleotidyltransferase"/>
    <property type="match status" value="1"/>
</dbReference>
<sequence length="118" mass="13017">MSDKITELLEIIVKASDDKRSVDIVALDMSNISIVTDYNVITHGNSERQIGAIAQGIADAGQEAGYELKRIEGKGSSNWVLIDFGGVVAHVFSQDEREFYQLEDLWAEAATVDISDWI</sequence>
<evidence type="ECO:0000313" key="5">
    <source>
        <dbReference type="Proteomes" id="UP000190409"/>
    </source>
</evidence>
<dbReference type="GO" id="GO:0043023">
    <property type="term" value="F:ribosomal large subunit binding"/>
    <property type="evidence" value="ECO:0007669"/>
    <property type="project" value="TreeGrafter"/>
</dbReference>
<evidence type="ECO:0000256" key="2">
    <source>
        <dbReference type="HAMAP-Rule" id="MF_01477"/>
    </source>
</evidence>
<reference evidence="3 5" key="1">
    <citation type="submission" date="2017-01" db="EMBL/GenBank/DDBJ databases">
        <title>Complete Genome Sequence of Dolosigranulum pigrum isolated from a Patient with interstitial lung disease.</title>
        <authorList>
            <person name="Mukhopadhyay R."/>
            <person name="Joaquin J."/>
            <person name="Hogue R."/>
            <person name="Fitzgerald S."/>
            <person name="Jospin G."/>
            <person name="Eisen J.A."/>
            <person name="Chaturvedi V."/>
        </authorList>
    </citation>
    <scope>NUCLEOTIDE SEQUENCE [LARGE SCALE GENOMIC DNA]</scope>
    <source>
        <strain evidence="3 5">15S00348</strain>
    </source>
</reference>
<dbReference type="RefSeq" id="WP_077862617.1">
    <property type="nucleotide sequence ID" value="NZ_CP040417.1"/>
</dbReference>
<dbReference type="PANTHER" id="PTHR21043">
    <property type="entry name" value="IOJAP SUPERFAMILY ORTHOLOG"/>
    <property type="match status" value="1"/>
</dbReference>
<dbReference type="HAMAP" id="MF_01477">
    <property type="entry name" value="Iojap_RsfS"/>
    <property type="match status" value="1"/>
</dbReference>
<dbReference type="GO" id="GO:0090071">
    <property type="term" value="P:negative regulation of ribosome biogenesis"/>
    <property type="evidence" value="ECO:0007669"/>
    <property type="project" value="UniProtKB-UniRule"/>
</dbReference>
<evidence type="ECO:0000313" key="3">
    <source>
        <dbReference type="EMBL" id="OOL81137.1"/>
    </source>
</evidence>